<dbReference type="Pfam" id="PF16889">
    <property type="entry name" value="Hepar_II_III_N"/>
    <property type="match status" value="1"/>
</dbReference>
<sequence>MIDKVDLFWRTVRHLKPRQIIYQIWNRCRRQPKLRFQKATPITYFLVVPEADKPISWEGQAFTFLNQRVDFESEIDWNYAEKGKLWTYNLNYFDFLNQPNVTPTDGLQLIHAFMGQTNSLQESLEPYPTSLRIINWIQFLSRHRIQDDPINAHLFAQTQLLSRRLEYHLAGNHLLENGFALLIGSLYFQHKPWFAKAIKLICTELTTQILADGCHDERSPMYHQILLDRLLTVLFSLQHDTWHTELWLIPFMTRKADLMLNWLTTITFRNGDVPMVNDAAFRVAPTSAQLRIKADRMNFLATKQPANEEQGAGCSGYRMFRQNRYELFVDVGAVGPNHQPGHAHADTFSFILHVDNQPVLVDSGTSTYQIGQRRARERSTAAHNTIEIASINSSEVWAGFRVGRRAQVILVQNTERTLTARHDGYQQLGVIHQRSWSIEPAKLTVVDQLLDVNSKRLSKQPAVARFHFHPNVTLKVVNNIVMAGSIELTFKSVTKPALSVTRYKMAEGFNQLWSGQCLEVFFTDSLKTTITSLHEHTLPDLLL</sequence>
<dbReference type="EMBL" id="JACXAA010000001">
    <property type="protein sequence ID" value="MBD2751372.1"/>
    <property type="molecule type" value="Genomic_DNA"/>
</dbReference>
<evidence type="ECO:0000256" key="3">
    <source>
        <dbReference type="ARBA" id="ARBA00022764"/>
    </source>
</evidence>
<dbReference type="Gene3D" id="1.50.10.100">
    <property type="entry name" value="Chondroitin AC/alginate lyase"/>
    <property type="match status" value="1"/>
</dbReference>
<gene>
    <name evidence="7" type="ORF">IC230_00595</name>
</gene>
<dbReference type="InterPro" id="IPR031680">
    <property type="entry name" value="Hepar_II_III_N"/>
</dbReference>
<evidence type="ECO:0000313" key="7">
    <source>
        <dbReference type="EMBL" id="MBD2751372.1"/>
    </source>
</evidence>
<evidence type="ECO:0000313" key="8">
    <source>
        <dbReference type="Proteomes" id="UP000653797"/>
    </source>
</evidence>
<dbReference type="GO" id="GO:0042597">
    <property type="term" value="C:periplasmic space"/>
    <property type="evidence" value="ECO:0007669"/>
    <property type="project" value="UniProtKB-SubCell"/>
</dbReference>
<keyword evidence="3" id="KW-0574">Periplasm</keyword>
<keyword evidence="4 7" id="KW-0456">Lyase</keyword>
<dbReference type="PANTHER" id="PTHR39210">
    <property type="entry name" value="HEPARIN-SULFATE LYASE"/>
    <property type="match status" value="1"/>
</dbReference>
<evidence type="ECO:0000259" key="6">
    <source>
        <dbReference type="Pfam" id="PF16889"/>
    </source>
</evidence>
<comment type="subcellular location">
    <subcellularLocation>
        <location evidence="1">Periplasm</location>
    </subcellularLocation>
</comment>
<dbReference type="Gene3D" id="2.70.98.70">
    <property type="match status" value="1"/>
</dbReference>
<dbReference type="SUPFAM" id="SSF48230">
    <property type="entry name" value="Chondroitin AC/alginate lyase"/>
    <property type="match status" value="1"/>
</dbReference>
<dbReference type="AlphaFoldDB" id="A0A927GB43"/>
<evidence type="ECO:0000256" key="4">
    <source>
        <dbReference type="ARBA" id="ARBA00023239"/>
    </source>
</evidence>
<protein>
    <submittedName>
        <fullName evidence="7">Alginate lyase family protein</fullName>
    </submittedName>
</protein>
<dbReference type="GO" id="GO:0016829">
    <property type="term" value="F:lyase activity"/>
    <property type="evidence" value="ECO:0007669"/>
    <property type="project" value="UniProtKB-KW"/>
</dbReference>
<dbReference type="Proteomes" id="UP000653797">
    <property type="component" value="Unassembled WGS sequence"/>
</dbReference>
<name>A0A927GB43_9BACT</name>
<dbReference type="Pfam" id="PF07940">
    <property type="entry name" value="Hepar_II_III_C"/>
    <property type="match status" value="1"/>
</dbReference>
<feature type="domain" description="Heparinase II/III-like C-terminal" evidence="5">
    <location>
        <begin position="315"/>
        <end position="481"/>
    </location>
</feature>
<keyword evidence="2" id="KW-0732">Signal</keyword>
<dbReference type="InterPro" id="IPR008929">
    <property type="entry name" value="Chondroitin_lyas"/>
</dbReference>
<dbReference type="InterPro" id="IPR012480">
    <property type="entry name" value="Hepar_II_III_C"/>
</dbReference>
<proteinExistence type="predicted"/>
<keyword evidence="8" id="KW-1185">Reference proteome</keyword>
<feature type="domain" description="Heparin-sulfate lyase N-terminal" evidence="6">
    <location>
        <begin position="139"/>
        <end position="280"/>
    </location>
</feature>
<reference evidence="7" key="1">
    <citation type="submission" date="2020-09" db="EMBL/GenBank/DDBJ databases">
        <authorList>
            <person name="Kim M.K."/>
        </authorList>
    </citation>
    <scope>NUCLEOTIDE SEQUENCE</scope>
    <source>
        <strain evidence="7">BT704</strain>
    </source>
</reference>
<evidence type="ECO:0000256" key="1">
    <source>
        <dbReference type="ARBA" id="ARBA00004418"/>
    </source>
</evidence>
<evidence type="ECO:0000256" key="2">
    <source>
        <dbReference type="ARBA" id="ARBA00022729"/>
    </source>
</evidence>
<organism evidence="7 8">
    <name type="scientific">Spirosoma validum</name>
    <dbReference type="NCBI Taxonomy" id="2771355"/>
    <lineage>
        <taxon>Bacteria</taxon>
        <taxon>Pseudomonadati</taxon>
        <taxon>Bacteroidota</taxon>
        <taxon>Cytophagia</taxon>
        <taxon>Cytophagales</taxon>
        <taxon>Cytophagaceae</taxon>
        <taxon>Spirosoma</taxon>
    </lineage>
</organism>
<evidence type="ECO:0000259" key="5">
    <source>
        <dbReference type="Pfam" id="PF07940"/>
    </source>
</evidence>
<dbReference type="PANTHER" id="PTHR39210:SF1">
    <property type="entry name" value="HEPARIN-SULFATE LYASE"/>
    <property type="match status" value="1"/>
</dbReference>
<comment type="caution">
    <text evidence="7">The sequence shown here is derived from an EMBL/GenBank/DDBJ whole genome shotgun (WGS) entry which is preliminary data.</text>
</comment>
<accession>A0A927GB43</accession>